<comment type="subcellular location">
    <subcellularLocation>
        <location evidence="9">Cytoplasm</location>
    </subcellularLocation>
</comment>
<dbReference type="GO" id="GO:0005829">
    <property type="term" value="C:cytosol"/>
    <property type="evidence" value="ECO:0007669"/>
    <property type="project" value="TreeGrafter"/>
</dbReference>
<dbReference type="FunFam" id="3.30.1300.10:FF:000001">
    <property type="entry name" value="Pantothenate synthetase"/>
    <property type="match status" value="1"/>
</dbReference>
<keyword evidence="7 9" id="KW-0067">ATP-binding</keyword>
<reference evidence="10 11" key="1">
    <citation type="submission" date="2011-01" db="EMBL/GenBank/DDBJ databases">
        <title>Whole genome sequence of Amphibacillus xylinus NBRC 15112.</title>
        <authorList>
            <person name="Nakazawa H."/>
            <person name="Katano Y."/>
            <person name="Nakamura S."/>
            <person name="Sasagawa M."/>
            <person name="Fukada J."/>
            <person name="Arai T."/>
            <person name="Sasakura N."/>
            <person name="Mochizuki D."/>
            <person name="Hosoyama A."/>
            <person name="Harada K."/>
            <person name="Horikawa H."/>
            <person name="Kato Y."/>
            <person name="Harada T."/>
            <person name="Sasaki K."/>
            <person name="Sekiguchi M."/>
            <person name="Hodoyama M."/>
            <person name="Nishiko R."/>
            <person name="Narita H."/>
            <person name="Hanamaki A."/>
            <person name="Hata C."/>
            <person name="Konno Y."/>
            <person name="Niimura Y."/>
            <person name="Yamazaki S."/>
            <person name="Fujita N."/>
        </authorList>
    </citation>
    <scope>NUCLEOTIDE SEQUENCE [LARGE SCALE GENOMIC DNA]</scope>
    <source>
        <strain evidence="11">ATCC 51415 / DSM 6626 / JCM 7361 / LMG 17667 / NBRC 15112 / Ep01</strain>
    </source>
</reference>
<keyword evidence="3 9" id="KW-0963">Cytoplasm</keyword>
<accession>K0J7G8</accession>
<name>K0J7G8_AMPXN</name>
<dbReference type="OrthoDB" id="9773087at2"/>
<keyword evidence="5 9" id="KW-0566">Pantothenate biosynthesis</keyword>
<dbReference type="Gene3D" id="3.30.1300.10">
    <property type="entry name" value="Pantoate-beta-alanine ligase, C-terminal domain"/>
    <property type="match status" value="1"/>
</dbReference>
<evidence type="ECO:0000256" key="1">
    <source>
        <dbReference type="ARBA" id="ARBA00004990"/>
    </source>
</evidence>
<dbReference type="PANTHER" id="PTHR21299">
    <property type="entry name" value="CYTIDYLATE KINASE/PANTOATE-BETA-ALANINE LIGASE"/>
    <property type="match status" value="1"/>
</dbReference>
<comment type="function">
    <text evidence="9">Catalyzes the condensation of pantoate with beta-alanine in an ATP-dependent reaction via a pantoyl-adenylate intermediate.</text>
</comment>
<dbReference type="PATRIC" id="fig|698758.3.peg.1261"/>
<gene>
    <name evidence="9 10" type="primary">panC</name>
    <name evidence="10" type="ordered locus">AXY_12610</name>
</gene>
<dbReference type="KEGG" id="axl:AXY_12610"/>
<organism evidence="10 11">
    <name type="scientific">Amphibacillus xylanus (strain ATCC 51415 / DSM 6626 / JCM 7361 / LMG 17667 / NBRC 15112 / Ep01)</name>
    <dbReference type="NCBI Taxonomy" id="698758"/>
    <lineage>
        <taxon>Bacteria</taxon>
        <taxon>Bacillati</taxon>
        <taxon>Bacillota</taxon>
        <taxon>Bacilli</taxon>
        <taxon>Bacillales</taxon>
        <taxon>Bacillaceae</taxon>
        <taxon>Amphibacillus</taxon>
    </lineage>
</organism>
<comment type="catalytic activity">
    <reaction evidence="8 9">
        <text>(R)-pantoate + beta-alanine + ATP = (R)-pantothenate + AMP + diphosphate + H(+)</text>
        <dbReference type="Rhea" id="RHEA:10912"/>
        <dbReference type="ChEBI" id="CHEBI:15378"/>
        <dbReference type="ChEBI" id="CHEBI:15980"/>
        <dbReference type="ChEBI" id="CHEBI:29032"/>
        <dbReference type="ChEBI" id="CHEBI:30616"/>
        <dbReference type="ChEBI" id="CHEBI:33019"/>
        <dbReference type="ChEBI" id="CHEBI:57966"/>
        <dbReference type="ChEBI" id="CHEBI:456215"/>
        <dbReference type="EC" id="6.3.2.1"/>
    </reaction>
</comment>
<dbReference type="FunFam" id="3.40.50.620:FF:000013">
    <property type="entry name" value="Pantothenate synthetase"/>
    <property type="match status" value="1"/>
</dbReference>
<keyword evidence="4 9" id="KW-0436">Ligase</keyword>
<feature type="binding site" evidence="9">
    <location>
        <begin position="147"/>
        <end position="150"/>
    </location>
    <ligand>
        <name>ATP</name>
        <dbReference type="ChEBI" id="CHEBI:30616"/>
    </ligand>
</feature>
<proteinExistence type="inferred from homology"/>
<feature type="binding site" evidence="9">
    <location>
        <position position="61"/>
    </location>
    <ligand>
        <name>(R)-pantoate</name>
        <dbReference type="ChEBI" id="CHEBI:15980"/>
    </ligand>
</feature>
<comment type="subunit">
    <text evidence="9">Homodimer.</text>
</comment>
<evidence type="ECO:0000256" key="4">
    <source>
        <dbReference type="ARBA" id="ARBA00022598"/>
    </source>
</evidence>
<dbReference type="CDD" id="cd00560">
    <property type="entry name" value="PanC"/>
    <property type="match status" value="1"/>
</dbReference>
<feature type="binding site" evidence="9">
    <location>
        <begin position="30"/>
        <end position="37"/>
    </location>
    <ligand>
        <name>ATP</name>
        <dbReference type="ChEBI" id="CHEBI:30616"/>
    </ligand>
</feature>
<evidence type="ECO:0000256" key="8">
    <source>
        <dbReference type="ARBA" id="ARBA00048258"/>
    </source>
</evidence>
<evidence type="ECO:0000256" key="5">
    <source>
        <dbReference type="ARBA" id="ARBA00022655"/>
    </source>
</evidence>
<dbReference type="Gene3D" id="3.40.50.620">
    <property type="entry name" value="HUPs"/>
    <property type="match status" value="1"/>
</dbReference>
<dbReference type="PANTHER" id="PTHR21299:SF1">
    <property type="entry name" value="PANTOATE--BETA-ALANINE LIGASE"/>
    <property type="match status" value="1"/>
</dbReference>
<dbReference type="GO" id="GO:0015940">
    <property type="term" value="P:pantothenate biosynthetic process"/>
    <property type="evidence" value="ECO:0007669"/>
    <property type="project" value="UniProtKB-UniRule"/>
</dbReference>
<feature type="binding site" evidence="9">
    <location>
        <begin position="184"/>
        <end position="187"/>
    </location>
    <ligand>
        <name>ATP</name>
        <dbReference type="ChEBI" id="CHEBI:30616"/>
    </ligand>
</feature>
<feature type="binding site" evidence="9">
    <location>
        <position position="153"/>
    </location>
    <ligand>
        <name>(R)-pantoate</name>
        <dbReference type="ChEBI" id="CHEBI:15980"/>
    </ligand>
</feature>
<dbReference type="HOGENOM" id="CLU_047148_0_0_9"/>
<dbReference type="NCBIfam" id="TIGR00125">
    <property type="entry name" value="cyt_tran_rel"/>
    <property type="match status" value="1"/>
</dbReference>
<evidence type="ECO:0000256" key="7">
    <source>
        <dbReference type="ARBA" id="ARBA00022840"/>
    </source>
</evidence>
<evidence type="ECO:0000256" key="3">
    <source>
        <dbReference type="ARBA" id="ARBA00022490"/>
    </source>
</evidence>
<dbReference type="RefSeq" id="WP_015009997.1">
    <property type="nucleotide sequence ID" value="NC_018704.1"/>
</dbReference>
<dbReference type="SUPFAM" id="SSF52374">
    <property type="entry name" value="Nucleotidylyl transferase"/>
    <property type="match status" value="1"/>
</dbReference>
<feature type="binding site" evidence="9">
    <location>
        <position position="176"/>
    </location>
    <ligand>
        <name>ATP</name>
        <dbReference type="ChEBI" id="CHEBI:30616"/>
    </ligand>
</feature>
<sequence length="281" mass="32074">MKVIKSIDEMKQVISKLKSIERSIGFVPTMGYLHEGHLSLLKEARKEADIVVLSIFVNPLQFGENEDFGHYPRNEDHDLLLAQENHVDYVFMPQVKEMYPKSVGISMQVNQRIGVLCDRSRPGHFSGVVTVLTKLFHVIQPTYAYFGLKDAQQVAIVDLLINDFNFPIQLRMVPTVREADGLAKSSRNVNLSDAERKEAINLYQSLLIGKQRIIDGRHSIDKIERDLTDYLNQRISGKVDYVEILSFPSLEPITTDDKQVIIALAVQFKRVRLIDNLIINL</sequence>
<dbReference type="EMBL" id="AP012050">
    <property type="protein sequence ID" value="BAM47393.1"/>
    <property type="molecule type" value="Genomic_DNA"/>
</dbReference>
<evidence type="ECO:0000313" key="10">
    <source>
        <dbReference type="EMBL" id="BAM47393.1"/>
    </source>
</evidence>
<dbReference type="InterPro" id="IPR003721">
    <property type="entry name" value="Pantoate_ligase"/>
</dbReference>
<dbReference type="eggNOG" id="COG0414">
    <property type="taxonomic scope" value="Bacteria"/>
</dbReference>
<dbReference type="EC" id="6.3.2.1" evidence="9"/>
<dbReference type="AlphaFoldDB" id="K0J7G8"/>
<comment type="miscellaneous">
    <text evidence="9">The reaction proceeds by a bi uni uni bi ping pong mechanism.</text>
</comment>
<feature type="binding site" evidence="9">
    <location>
        <position position="61"/>
    </location>
    <ligand>
        <name>beta-alanine</name>
        <dbReference type="ChEBI" id="CHEBI:57966"/>
    </ligand>
</feature>
<dbReference type="GO" id="GO:0004592">
    <property type="term" value="F:pantoate-beta-alanine ligase activity"/>
    <property type="evidence" value="ECO:0007669"/>
    <property type="project" value="UniProtKB-UniRule"/>
</dbReference>
<dbReference type="NCBIfam" id="TIGR00018">
    <property type="entry name" value="panC"/>
    <property type="match status" value="1"/>
</dbReference>
<dbReference type="GO" id="GO:0005524">
    <property type="term" value="F:ATP binding"/>
    <property type="evidence" value="ECO:0007669"/>
    <property type="project" value="UniProtKB-KW"/>
</dbReference>
<dbReference type="HAMAP" id="MF_00158">
    <property type="entry name" value="PanC"/>
    <property type="match status" value="1"/>
</dbReference>
<comment type="similarity">
    <text evidence="2 9">Belongs to the pantothenate synthetase family.</text>
</comment>
<dbReference type="STRING" id="698758.AXY_12610"/>
<feature type="active site" description="Proton donor" evidence="9">
    <location>
        <position position="37"/>
    </location>
</feature>
<evidence type="ECO:0000256" key="2">
    <source>
        <dbReference type="ARBA" id="ARBA00009256"/>
    </source>
</evidence>
<dbReference type="InterPro" id="IPR042176">
    <property type="entry name" value="Pantoate_ligase_C"/>
</dbReference>
<keyword evidence="11" id="KW-1185">Reference proteome</keyword>
<dbReference type="Pfam" id="PF02569">
    <property type="entry name" value="Pantoate_ligase"/>
    <property type="match status" value="1"/>
</dbReference>
<evidence type="ECO:0000313" key="11">
    <source>
        <dbReference type="Proteomes" id="UP000006294"/>
    </source>
</evidence>
<keyword evidence="6 9" id="KW-0547">Nucleotide-binding</keyword>
<dbReference type="UniPathway" id="UPA00028">
    <property type="reaction ID" value="UER00005"/>
</dbReference>
<evidence type="ECO:0000256" key="9">
    <source>
        <dbReference type="HAMAP-Rule" id="MF_00158"/>
    </source>
</evidence>
<protein>
    <recommendedName>
        <fullName evidence="9">Pantothenate synthetase</fullName>
        <shortName evidence="9">PS</shortName>
        <ecNumber evidence="9">6.3.2.1</ecNumber>
    </recommendedName>
    <alternativeName>
        <fullName evidence="9">Pantoate--beta-alanine ligase</fullName>
    </alternativeName>
    <alternativeName>
        <fullName evidence="9">Pantoate-activating enzyme</fullName>
    </alternativeName>
</protein>
<dbReference type="InterPro" id="IPR004821">
    <property type="entry name" value="Cyt_trans-like"/>
</dbReference>
<dbReference type="InterPro" id="IPR014729">
    <property type="entry name" value="Rossmann-like_a/b/a_fold"/>
</dbReference>
<comment type="pathway">
    <text evidence="1 9">Cofactor biosynthesis; (R)-pantothenate biosynthesis; (R)-pantothenate from (R)-pantoate and beta-alanine: step 1/1.</text>
</comment>
<dbReference type="Proteomes" id="UP000006294">
    <property type="component" value="Chromosome"/>
</dbReference>
<evidence type="ECO:0000256" key="6">
    <source>
        <dbReference type="ARBA" id="ARBA00022741"/>
    </source>
</evidence>